<evidence type="ECO:0000313" key="9">
    <source>
        <dbReference type="Proteomes" id="UP000005233"/>
    </source>
</evidence>
<name>H8I4J5_METCZ</name>
<dbReference type="KEGG" id="mez:Mtc_1420"/>
<feature type="domain" description="Large ribosomal subunit protein uL10-like insertion" evidence="7">
    <location>
        <begin position="117"/>
        <end position="187"/>
    </location>
</feature>
<protein>
    <recommendedName>
        <fullName evidence="6">Large ribosomal subunit protein uL10</fullName>
    </recommendedName>
    <alternativeName>
        <fullName evidence="6">Acidic ribosomal protein P0 homolog</fullName>
    </alternativeName>
</protein>
<dbReference type="InterPro" id="IPR043141">
    <property type="entry name" value="Ribosomal_uL10-like_sf"/>
</dbReference>
<dbReference type="GeneID" id="11971550"/>
<keyword evidence="5 6" id="KW-0687">Ribonucleoprotein</keyword>
<evidence type="ECO:0000256" key="1">
    <source>
        <dbReference type="ARBA" id="ARBA00008889"/>
    </source>
</evidence>
<dbReference type="RefSeq" id="WP_014406011.1">
    <property type="nucleotide sequence ID" value="NC_017034.1"/>
</dbReference>
<dbReference type="InterPro" id="IPR022909">
    <property type="entry name" value="Ribosomal_uL10_arc"/>
</dbReference>
<dbReference type="Proteomes" id="UP000005233">
    <property type="component" value="Chromosome"/>
</dbReference>
<dbReference type="AlphaFoldDB" id="H8I4J5"/>
<comment type="similarity">
    <text evidence="1 6">Belongs to the universal ribosomal protein uL10 family.</text>
</comment>
<dbReference type="InterPro" id="IPR001790">
    <property type="entry name" value="Ribosomal_uL10"/>
</dbReference>
<evidence type="ECO:0000259" key="7">
    <source>
        <dbReference type="Pfam" id="PF17777"/>
    </source>
</evidence>
<dbReference type="Gene3D" id="6.10.140.760">
    <property type="match status" value="1"/>
</dbReference>
<evidence type="ECO:0000256" key="3">
    <source>
        <dbReference type="ARBA" id="ARBA00022884"/>
    </source>
</evidence>
<evidence type="ECO:0000313" key="8">
    <source>
        <dbReference type="EMBL" id="AFD00174.1"/>
    </source>
</evidence>
<reference evidence="8 9" key="1">
    <citation type="journal article" date="2012" name="J. Bacteriol.">
        <title>Complete genome sequence of a thermophilic methanogen, Methanocella conradii HZ254, isolated from Chinese rice field soil.</title>
        <authorList>
            <person name="Lu Z."/>
            <person name="Lu Y."/>
        </authorList>
    </citation>
    <scope>NUCLEOTIDE SEQUENCE [LARGE SCALE GENOMIC DNA]</scope>
    <source>
        <strain evidence="9">DSM 24694 / JCM 17849 / CGMCC 1.5162 / HZ254</strain>
    </source>
</reference>
<dbReference type="InterPro" id="IPR050323">
    <property type="entry name" value="Ribosomal_protein_uL10"/>
</dbReference>
<comment type="subunit">
    <text evidence="6">Part of the 50S ribosomal subunit. Forms part of the ribosomal stalk which helps the ribosome interact with GTP-bound translation factors. Forms a heptameric L10(L12)2(L12)2(L12)2 complex, where L10 forms an elongated spine to which the L12 dimers bind in a sequential fashion.</text>
</comment>
<dbReference type="NCBIfam" id="NF003098">
    <property type="entry name" value="PRK04019.1-5"/>
    <property type="match status" value="1"/>
</dbReference>
<dbReference type="Gene3D" id="3.30.70.1730">
    <property type="match status" value="1"/>
</dbReference>
<evidence type="ECO:0000256" key="5">
    <source>
        <dbReference type="ARBA" id="ARBA00023274"/>
    </source>
</evidence>
<dbReference type="SUPFAM" id="SSF160369">
    <property type="entry name" value="Ribosomal protein L10-like"/>
    <property type="match status" value="1"/>
</dbReference>
<evidence type="ECO:0000256" key="4">
    <source>
        <dbReference type="ARBA" id="ARBA00022980"/>
    </source>
</evidence>
<dbReference type="OrthoDB" id="30930at2157"/>
<dbReference type="GO" id="GO:0070180">
    <property type="term" value="F:large ribosomal subunit rRNA binding"/>
    <property type="evidence" value="ECO:0007669"/>
    <property type="project" value="UniProtKB-UniRule"/>
</dbReference>
<dbReference type="InterPro" id="IPR043164">
    <property type="entry name" value="Ribosomal_uL10-like_insert_sf"/>
</dbReference>
<dbReference type="Pfam" id="PF00466">
    <property type="entry name" value="Ribosomal_L10"/>
    <property type="match status" value="1"/>
</dbReference>
<comment type="function">
    <text evidence="6">Forms part of the ribosomal stalk, playing a central role in the interaction of the ribosome with GTP-bound translation factors.</text>
</comment>
<keyword evidence="3 6" id="KW-0694">RNA-binding</keyword>
<dbReference type="PANTHER" id="PTHR45699:SF3">
    <property type="entry name" value="LARGE RIBOSOMAL SUBUNIT PROTEIN UL10"/>
    <property type="match status" value="1"/>
</dbReference>
<keyword evidence="2 6" id="KW-0699">rRNA-binding</keyword>
<evidence type="ECO:0000256" key="6">
    <source>
        <dbReference type="HAMAP-Rule" id="MF_00280"/>
    </source>
</evidence>
<dbReference type="STRING" id="1041930.Mtc_1420"/>
<keyword evidence="4 6" id="KW-0689">Ribosomal protein</keyword>
<dbReference type="Pfam" id="PF17777">
    <property type="entry name" value="RL10P_insert"/>
    <property type="match status" value="1"/>
</dbReference>
<dbReference type="EMBL" id="CP003243">
    <property type="protein sequence ID" value="AFD00174.1"/>
    <property type="molecule type" value="Genomic_DNA"/>
</dbReference>
<dbReference type="GO" id="GO:0000027">
    <property type="term" value="P:ribosomal large subunit assembly"/>
    <property type="evidence" value="ECO:0007669"/>
    <property type="project" value="TreeGrafter"/>
</dbReference>
<dbReference type="eggNOG" id="arCOG04288">
    <property type="taxonomic scope" value="Archaea"/>
</dbReference>
<sequence length="305" mass="33266">MLEAKRVHHSTHIPQWKKDAIKEIVDNVHSHKVTGIVDVRGVPADALQKMRQKLRGTVKMKMVRNTLTTIALESLPAEEKARELSRYVDGQIVLVYTNANPFKLYKLLEATKTKAPAKGGDIATADVSVTKGPTSFKPGPIVGEMQQAGIPAGIEGGKVVIKENKVVIRKGEKFSPKLAELLGRLEIFPMEIGLNLKAVVEGHTLYVPSDLSIDEDRLRDMFTKAAGHAFNLSMEAGIATKDTIVPLIQKAVMESKALAVNAPIFEKDVMDMILSKAEAEMLSVAKQAKAKNADALDEELKSKVG</sequence>
<accession>H8I4J5</accession>
<organism evidence="8 9">
    <name type="scientific">Methanocella conradii (strain DSM 24694 / JCM 17849 / CGMCC 1.5162 / HZ254)</name>
    <dbReference type="NCBI Taxonomy" id="1041930"/>
    <lineage>
        <taxon>Archaea</taxon>
        <taxon>Methanobacteriati</taxon>
        <taxon>Methanobacteriota</taxon>
        <taxon>Stenosarchaea group</taxon>
        <taxon>Methanomicrobia</taxon>
        <taxon>Methanocellales</taxon>
        <taxon>Methanocellaceae</taxon>
        <taxon>Methanocella</taxon>
    </lineage>
</organism>
<dbReference type="HAMAP" id="MF_00280">
    <property type="entry name" value="Ribosomal_uL10_arch"/>
    <property type="match status" value="1"/>
</dbReference>
<dbReference type="GO" id="GO:0022625">
    <property type="term" value="C:cytosolic large ribosomal subunit"/>
    <property type="evidence" value="ECO:0007669"/>
    <property type="project" value="TreeGrafter"/>
</dbReference>
<dbReference type="GO" id="GO:0002181">
    <property type="term" value="P:cytoplasmic translation"/>
    <property type="evidence" value="ECO:0007669"/>
    <property type="project" value="TreeGrafter"/>
</dbReference>
<proteinExistence type="inferred from homology"/>
<dbReference type="InterPro" id="IPR040637">
    <property type="entry name" value="Ribosomal_uL10-like_insert"/>
</dbReference>
<dbReference type="HOGENOM" id="CLU_053173_0_0_2"/>
<gene>
    <name evidence="6 8" type="primary">rplP0</name>
    <name evidence="6" type="synonym">rpl10</name>
    <name evidence="8" type="ordered locus">Mtc_1420</name>
</gene>
<dbReference type="PANTHER" id="PTHR45699">
    <property type="entry name" value="60S ACIDIC RIBOSOMAL PROTEIN P0"/>
    <property type="match status" value="1"/>
</dbReference>
<dbReference type="GO" id="GO:0003735">
    <property type="term" value="F:structural constituent of ribosome"/>
    <property type="evidence" value="ECO:0007669"/>
    <property type="project" value="TreeGrafter"/>
</dbReference>
<evidence type="ECO:0000256" key="2">
    <source>
        <dbReference type="ARBA" id="ARBA00022730"/>
    </source>
</evidence>
<keyword evidence="9" id="KW-1185">Reference proteome</keyword>
<dbReference type="Gene3D" id="3.90.105.20">
    <property type="match status" value="1"/>
</dbReference>